<evidence type="ECO:0000259" key="12">
    <source>
        <dbReference type="Pfam" id="PF07715"/>
    </source>
</evidence>
<evidence type="ECO:0000256" key="9">
    <source>
        <dbReference type="RuleBase" id="RU003357"/>
    </source>
</evidence>
<dbReference type="AlphaFoldDB" id="A0A1H4GN46"/>
<evidence type="ECO:0000256" key="5">
    <source>
        <dbReference type="ARBA" id="ARBA00023077"/>
    </source>
</evidence>
<dbReference type="Gene3D" id="2.40.170.20">
    <property type="entry name" value="TonB-dependent receptor, beta-barrel domain"/>
    <property type="match status" value="1"/>
</dbReference>
<reference evidence="14" key="1">
    <citation type="submission" date="2016-10" db="EMBL/GenBank/DDBJ databases">
        <authorList>
            <person name="Varghese N."/>
            <person name="Submissions S."/>
        </authorList>
    </citation>
    <scope>NUCLEOTIDE SEQUENCE [LARGE SCALE GENOMIC DNA]</scope>
    <source>
        <strain evidence="14">DSM 11526</strain>
    </source>
</reference>
<dbReference type="Proteomes" id="UP000242469">
    <property type="component" value="Unassembled WGS sequence"/>
</dbReference>
<protein>
    <submittedName>
        <fullName evidence="13">Fe(3+) dicitrate transport protein</fullName>
    </submittedName>
</protein>
<dbReference type="InterPro" id="IPR012910">
    <property type="entry name" value="Plug_dom"/>
</dbReference>
<dbReference type="GO" id="GO:0033214">
    <property type="term" value="P:siderophore-iron import into cell"/>
    <property type="evidence" value="ECO:0007669"/>
    <property type="project" value="TreeGrafter"/>
</dbReference>
<keyword evidence="3 8" id="KW-1134">Transmembrane beta strand</keyword>
<dbReference type="GO" id="GO:0009279">
    <property type="term" value="C:cell outer membrane"/>
    <property type="evidence" value="ECO:0007669"/>
    <property type="project" value="UniProtKB-SubCell"/>
</dbReference>
<feature type="domain" description="TonB-dependent receptor plug" evidence="12">
    <location>
        <begin position="45"/>
        <end position="153"/>
    </location>
</feature>
<evidence type="ECO:0000256" key="3">
    <source>
        <dbReference type="ARBA" id="ARBA00022452"/>
    </source>
</evidence>
<feature type="chain" id="PRO_5017392427" evidence="10">
    <location>
        <begin position="26"/>
        <end position="723"/>
    </location>
</feature>
<keyword evidence="14" id="KW-1185">Reference proteome</keyword>
<dbReference type="PANTHER" id="PTHR30442">
    <property type="entry name" value="IRON III DICITRATE TRANSPORT PROTEIN FECA"/>
    <property type="match status" value="1"/>
</dbReference>
<dbReference type="Pfam" id="PF00593">
    <property type="entry name" value="TonB_dep_Rec_b-barrel"/>
    <property type="match status" value="1"/>
</dbReference>
<keyword evidence="10" id="KW-0732">Signal</keyword>
<evidence type="ECO:0000256" key="6">
    <source>
        <dbReference type="ARBA" id="ARBA00023136"/>
    </source>
</evidence>
<name>A0A1H4GN46_9GAMM</name>
<evidence type="ECO:0000256" key="1">
    <source>
        <dbReference type="ARBA" id="ARBA00004571"/>
    </source>
</evidence>
<keyword evidence="6 8" id="KW-0472">Membrane</keyword>
<keyword evidence="7 8" id="KW-0998">Cell outer membrane</keyword>
<dbReference type="InterPro" id="IPR039426">
    <property type="entry name" value="TonB-dep_rcpt-like"/>
</dbReference>
<organism evidence="13 14">
    <name type="scientific">Marinobacterium iners DSM 11526</name>
    <dbReference type="NCBI Taxonomy" id="1122198"/>
    <lineage>
        <taxon>Bacteria</taxon>
        <taxon>Pseudomonadati</taxon>
        <taxon>Pseudomonadota</taxon>
        <taxon>Gammaproteobacteria</taxon>
        <taxon>Oceanospirillales</taxon>
        <taxon>Oceanospirillaceae</taxon>
        <taxon>Marinobacterium</taxon>
    </lineage>
</organism>
<dbReference type="CDD" id="cd01347">
    <property type="entry name" value="ligand_gated_channel"/>
    <property type="match status" value="1"/>
</dbReference>
<evidence type="ECO:0000256" key="10">
    <source>
        <dbReference type="SAM" id="SignalP"/>
    </source>
</evidence>
<evidence type="ECO:0000256" key="8">
    <source>
        <dbReference type="PROSITE-ProRule" id="PRU01360"/>
    </source>
</evidence>
<dbReference type="RefSeq" id="WP_091827713.1">
    <property type="nucleotide sequence ID" value="NZ_FNRJ01000018.1"/>
</dbReference>
<accession>A0A1H4GN46</accession>
<dbReference type="PROSITE" id="PS52016">
    <property type="entry name" value="TONB_DEPENDENT_REC_3"/>
    <property type="match status" value="1"/>
</dbReference>
<keyword evidence="4 8" id="KW-0812">Transmembrane</keyword>
<dbReference type="Gene3D" id="2.170.130.10">
    <property type="entry name" value="TonB-dependent receptor, plug domain"/>
    <property type="match status" value="1"/>
</dbReference>
<keyword evidence="5 9" id="KW-0798">TonB box</keyword>
<evidence type="ECO:0000313" key="13">
    <source>
        <dbReference type="EMBL" id="SEB11025.1"/>
    </source>
</evidence>
<feature type="domain" description="TonB-dependent receptor-like beta-barrel" evidence="11">
    <location>
        <begin position="256"/>
        <end position="694"/>
    </location>
</feature>
<dbReference type="InterPro" id="IPR036942">
    <property type="entry name" value="Beta-barrel_TonB_sf"/>
</dbReference>
<dbReference type="Pfam" id="PF07715">
    <property type="entry name" value="Plug"/>
    <property type="match status" value="1"/>
</dbReference>
<comment type="subcellular location">
    <subcellularLocation>
        <location evidence="1 8">Cell outer membrane</location>
        <topology evidence="1 8">Multi-pass membrane protein</topology>
    </subcellularLocation>
</comment>
<dbReference type="InterPro" id="IPR037066">
    <property type="entry name" value="Plug_dom_sf"/>
</dbReference>
<feature type="signal peptide" evidence="10">
    <location>
        <begin position="1"/>
        <end position="25"/>
    </location>
</feature>
<evidence type="ECO:0000259" key="11">
    <source>
        <dbReference type="Pfam" id="PF00593"/>
    </source>
</evidence>
<evidence type="ECO:0000313" key="14">
    <source>
        <dbReference type="Proteomes" id="UP000242469"/>
    </source>
</evidence>
<dbReference type="STRING" id="1122198.SAMN02745729_11842"/>
<evidence type="ECO:0000256" key="2">
    <source>
        <dbReference type="ARBA" id="ARBA00022448"/>
    </source>
</evidence>
<evidence type="ECO:0000256" key="7">
    <source>
        <dbReference type="ARBA" id="ARBA00023237"/>
    </source>
</evidence>
<comment type="similarity">
    <text evidence="8 9">Belongs to the TonB-dependent receptor family.</text>
</comment>
<sequence>MFFRKKLLSSAIASSLMLVPFALQAEQVDSINTLTVTGILPDRLEAVPGSFDIVDERDLERRRPFTVKEALKTVPGINAVDEDSYGLALNIGVRGLNPRRTSRTLLMEDGMPLFLGPYGDPSAHYSTPLDRVERIEVVKGSGQILHGPQTVGGMINFVTRPVPTDGFEGAVTMDAGNQGFRGAHTRLGYGNDTGGIMIDALQKQGDGVRRGHDFDVTEFSIKGQLNLTDRQTLIAKVSRFEEDSAITETGLGQLEYAQDKFQAPTSDHDRFEHQRDSVQLKHIFDINDSATLNTQAYYADAYRSSFRQVNEPGDGSYIIDGTAYSELDRCGTAATAANADACGGRHRPRDYEYWGIESRLDFNHTLFGLDSDAVVGVRYHEEDIRRRQFRDGDPRARDLDWLKSFGTDYLREDIRIDVEAISYFAQNTFHLGDWSFTPGVRIEDLSIKTDVVWAEGDPQDIRQTNRSTDVLPGFGIAWNGIDNTTVFAGVHRGIAPPRPDRDLGEVGDGVVLSKTSPEKSTNWELGLRSDYFDGVSLAGTLFYTDFQEIVIQDSGRFFNAGESEQAGIELAGRIDFGTFYDSAHNVYLTGSYTNLFKAEFSKAVPSENIAAGNRMPYAPRHMASLSLGYENPYGLDTRIGVDYISRQFVDGENTRVESANGQEGMIDGYSLWNASINYRKPGSDITLFGSVYNLTDREYLVSRVDGKVAGRQRQFFAGIRYEF</sequence>
<keyword evidence="2 8" id="KW-0813">Transport</keyword>
<gene>
    <name evidence="13" type="ORF">SAMN02745729_11842</name>
</gene>
<dbReference type="SUPFAM" id="SSF56935">
    <property type="entry name" value="Porins"/>
    <property type="match status" value="1"/>
</dbReference>
<dbReference type="PANTHER" id="PTHR30442:SF0">
    <property type="entry name" value="FE(3+) DICITRATE TRANSPORT PROTEIN FECA"/>
    <property type="match status" value="1"/>
</dbReference>
<dbReference type="InterPro" id="IPR000531">
    <property type="entry name" value="Beta-barrel_TonB"/>
</dbReference>
<evidence type="ECO:0000256" key="4">
    <source>
        <dbReference type="ARBA" id="ARBA00022692"/>
    </source>
</evidence>
<dbReference type="OrthoDB" id="9760494at2"/>
<proteinExistence type="inferred from homology"/>
<dbReference type="EMBL" id="FNRJ01000018">
    <property type="protein sequence ID" value="SEB11025.1"/>
    <property type="molecule type" value="Genomic_DNA"/>
</dbReference>